<dbReference type="CDD" id="cd18080">
    <property type="entry name" value="TrmD-like"/>
    <property type="match status" value="1"/>
</dbReference>
<gene>
    <name evidence="15 19" type="primary">trmD</name>
    <name evidence="19" type="ORF">GCM10009069_22390</name>
</gene>
<dbReference type="SUPFAM" id="SSF75217">
    <property type="entry name" value="alpha/beta knot"/>
    <property type="match status" value="1"/>
</dbReference>
<evidence type="ECO:0000256" key="6">
    <source>
        <dbReference type="ARBA" id="ARBA00014679"/>
    </source>
</evidence>
<reference evidence="19" key="2">
    <citation type="submission" date="2020-09" db="EMBL/GenBank/DDBJ databases">
        <authorList>
            <person name="Sun Q."/>
            <person name="Kim S."/>
        </authorList>
    </citation>
    <scope>NUCLEOTIDE SEQUENCE</scope>
    <source>
        <strain evidence="19">KCTC 32513</strain>
    </source>
</reference>
<dbReference type="AlphaFoldDB" id="A0A8J3CR00"/>
<dbReference type="EMBL" id="BMZH01000009">
    <property type="protein sequence ID" value="GHA98949.1"/>
    <property type="molecule type" value="Genomic_DNA"/>
</dbReference>
<evidence type="ECO:0000256" key="17">
    <source>
        <dbReference type="RuleBase" id="RU003464"/>
    </source>
</evidence>
<evidence type="ECO:0000256" key="4">
    <source>
        <dbReference type="ARBA" id="ARBA00011738"/>
    </source>
</evidence>
<evidence type="ECO:0000313" key="20">
    <source>
        <dbReference type="Proteomes" id="UP000634004"/>
    </source>
</evidence>
<evidence type="ECO:0000256" key="9">
    <source>
        <dbReference type="ARBA" id="ARBA00022679"/>
    </source>
</evidence>
<proteinExistence type="inferred from homology"/>
<organism evidence="19 20">
    <name type="scientific">Algimonas arctica</name>
    <dbReference type="NCBI Taxonomy" id="1479486"/>
    <lineage>
        <taxon>Bacteria</taxon>
        <taxon>Pseudomonadati</taxon>
        <taxon>Pseudomonadota</taxon>
        <taxon>Alphaproteobacteria</taxon>
        <taxon>Maricaulales</taxon>
        <taxon>Robiginitomaculaceae</taxon>
        <taxon>Algimonas</taxon>
    </lineage>
</organism>
<evidence type="ECO:0000256" key="8">
    <source>
        <dbReference type="ARBA" id="ARBA00022603"/>
    </source>
</evidence>
<sequence>MSAVPPIPWHATVLTLYPDAFPGVLGASIIGGAEKSGLWQLETVDIRDFAVNRHRTVDGTPAGGGAGLVLKPDVSAKAIDSVVCPDDSSTGNIRDDRPLLYMTPRGRPLTQKRVRELAAGPGLVCFCGRFEGLDERVIESRNMEEVSIGDFVLAGGEVAAQAMIEACVRLLPGVLGSADSLEEESFETGLLEYPLYTKPREFEGREIPAVLTSGDHGAVDRWRRAQMEEITKARRPDLWAAHLKRKNSPET</sequence>
<comment type="caution">
    <text evidence="19">The sequence shown here is derived from an EMBL/GenBank/DDBJ whole genome shotgun (WGS) entry which is preliminary data.</text>
</comment>
<evidence type="ECO:0000256" key="14">
    <source>
        <dbReference type="ARBA" id="ARBA00047783"/>
    </source>
</evidence>
<dbReference type="InterPro" id="IPR029028">
    <property type="entry name" value="Alpha/beta_knot_MTases"/>
</dbReference>
<name>A0A8J3CR00_9PROT</name>
<dbReference type="NCBIfam" id="TIGR00088">
    <property type="entry name" value="trmD"/>
    <property type="match status" value="1"/>
</dbReference>
<comment type="subcellular location">
    <subcellularLocation>
        <location evidence="2 15 17">Cytoplasm</location>
    </subcellularLocation>
</comment>
<evidence type="ECO:0000256" key="5">
    <source>
        <dbReference type="ARBA" id="ARBA00012807"/>
    </source>
</evidence>
<feature type="binding site" evidence="15 16">
    <location>
        <position position="128"/>
    </location>
    <ligand>
        <name>S-adenosyl-L-methionine</name>
        <dbReference type="ChEBI" id="CHEBI:59789"/>
    </ligand>
</feature>
<accession>A0A8J3CR00</accession>
<keyword evidence="9 15" id="KW-0808">Transferase</keyword>
<dbReference type="PIRSF" id="PIRSF000386">
    <property type="entry name" value="tRNA_mtase"/>
    <property type="match status" value="1"/>
</dbReference>
<dbReference type="GO" id="GO:0052906">
    <property type="term" value="F:tRNA (guanine(37)-N1)-methyltransferase activity"/>
    <property type="evidence" value="ECO:0007669"/>
    <property type="project" value="UniProtKB-UniRule"/>
</dbReference>
<evidence type="ECO:0000256" key="1">
    <source>
        <dbReference type="ARBA" id="ARBA00002634"/>
    </source>
</evidence>
<dbReference type="EC" id="2.1.1.228" evidence="5 15"/>
<evidence type="ECO:0000256" key="10">
    <source>
        <dbReference type="ARBA" id="ARBA00022691"/>
    </source>
</evidence>
<dbReference type="Pfam" id="PF01746">
    <property type="entry name" value="tRNA_m1G_MT"/>
    <property type="match status" value="1"/>
</dbReference>
<dbReference type="PANTHER" id="PTHR46417:SF1">
    <property type="entry name" value="TRNA (GUANINE-N(1)-)-METHYLTRANSFERASE"/>
    <property type="match status" value="1"/>
</dbReference>
<feature type="domain" description="tRNA methyltransferase TRMD/TRM10-type" evidence="18">
    <location>
        <begin position="12"/>
        <end position="240"/>
    </location>
</feature>
<protein>
    <recommendedName>
        <fullName evidence="6 15">tRNA (guanine-N(1)-)-methyltransferase</fullName>
        <ecNumber evidence="5 15">2.1.1.228</ecNumber>
    </recommendedName>
    <alternativeName>
        <fullName evidence="12 15">M1G-methyltransferase</fullName>
    </alternativeName>
    <alternativeName>
        <fullName evidence="13 15">tRNA [GM37] methyltransferase</fullName>
    </alternativeName>
</protein>
<dbReference type="NCBIfam" id="NF000648">
    <property type="entry name" value="PRK00026.1"/>
    <property type="match status" value="1"/>
</dbReference>
<dbReference type="GO" id="GO:0002939">
    <property type="term" value="P:tRNA N1-guanine methylation"/>
    <property type="evidence" value="ECO:0007669"/>
    <property type="project" value="TreeGrafter"/>
</dbReference>
<keyword evidence="10 15" id="KW-0949">S-adenosyl-L-methionine</keyword>
<keyword evidence="8 15" id="KW-0489">Methyltransferase</keyword>
<comment type="catalytic activity">
    <reaction evidence="14 15 17">
        <text>guanosine(37) in tRNA + S-adenosyl-L-methionine = N(1)-methylguanosine(37) in tRNA + S-adenosyl-L-homocysteine + H(+)</text>
        <dbReference type="Rhea" id="RHEA:36899"/>
        <dbReference type="Rhea" id="RHEA-COMP:10145"/>
        <dbReference type="Rhea" id="RHEA-COMP:10147"/>
        <dbReference type="ChEBI" id="CHEBI:15378"/>
        <dbReference type="ChEBI" id="CHEBI:57856"/>
        <dbReference type="ChEBI" id="CHEBI:59789"/>
        <dbReference type="ChEBI" id="CHEBI:73542"/>
        <dbReference type="ChEBI" id="CHEBI:74269"/>
        <dbReference type="EC" id="2.1.1.228"/>
    </reaction>
</comment>
<evidence type="ECO:0000256" key="11">
    <source>
        <dbReference type="ARBA" id="ARBA00022694"/>
    </source>
</evidence>
<dbReference type="Proteomes" id="UP000634004">
    <property type="component" value="Unassembled WGS sequence"/>
</dbReference>
<dbReference type="GO" id="GO:0005829">
    <property type="term" value="C:cytosol"/>
    <property type="evidence" value="ECO:0007669"/>
    <property type="project" value="TreeGrafter"/>
</dbReference>
<comment type="function">
    <text evidence="1 15 17">Specifically methylates guanosine-37 in various tRNAs.</text>
</comment>
<evidence type="ECO:0000256" key="2">
    <source>
        <dbReference type="ARBA" id="ARBA00004496"/>
    </source>
</evidence>
<dbReference type="PANTHER" id="PTHR46417">
    <property type="entry name" value="TRNA (GUANINE-N(1)-)-METHYLTRANSFERASE"/>
    <property type="match status" value="1"/>
</dbReference>
<dbReference type="InterPro" id="IPR023148">
    <property type="entry name" value="tRNA_m1G_MeTrfase_C_sf"/>
</dbReference>
<evidence type="ECO:0000256" key="7">
    <source>
        <dbReference type="ARBA" id="ARBA00022490"/>
    </source>
</evidence>
<evidence type="ECO:0000256" key="12">
    <source>
        <dbReference type="ARBA" id="ARBA00029736"/>
    </source>
</evidence>
<evidence type="ECO:0000256" key="16">
    <source>
        <dbReference type="PIRSR" id="PIRSR000386-1"/>
    </source>
</evidence>
<keyword evidence="20" id="KW-1185">Reference proteome</keyword>
<evidence type="ECO:0000259" key="18">
    <source>
        <dbReference type="Pfam" id="PF01746"/>
    </source>
</evidence>
<evidence type="ECO:0000256" key="13">
    <source>
        <dbReference type="ARBA" id="ARBA00033392"/>
    </source>
</evidence>
<keyword evidence="7 15" id="KW-0963">Cytoplasm</keyword>
<evidence type="ECO:0000256" key="15">
    <source>
        <dbReference type="HAMAP-Rule" id="MF_00605"/>
    </source>
</evidence>
<keyword evidence="11 15" id="KW-0819">tRNA processing</keyword>
<dbReference type="HAMAP" id="MF_00605">
    <property type="entry name" value="TrmD"/>
    <property type="match status" value="1"/>
</dbReference>
<evidence type="ECO:0000256" key="3">
    <source>
        <dbReference type="ARBA" id="ARBA00007630"/>
    </source>
</evidence>
<evidence type="ECO:0000313" key="19">
    <source>
        <dbReference type="EMBL" id="GHA98949.1"/>
    </source>
</evidence>
<comment type="similarity">
    <text evidence="3 15 17">Belongs to the RNA methyltransferase TrmD family.</text>
</comment>
<dbReference type="Gene3D" id="3.40.1280.10">
    <property type="match status" value="1"/>
</dbReference>
<dbReference type="InterPro" id="IPR016009">
    <property type="entry name" value="tRNA_MeTrfase_TRMD/TRM10"/>
</dbReference>
<comment type="subunit">
    <text evidence="4 15 17">Homodimer.</text>
</comment>
<reference evidence="19" key="1">
    <citation type="journal article" date="2014" name="Int. J. Syst. Evol. Microbiol.">
        <title>Complete genome sequence of Corynebacterium casei LMG S-19264T (=DSM 44701T), isolated from a smear-ripened cheese.</title>
        <authorList>
            <consortium name="US DOE Joint Genome Institute (JGI-PGF)"/>
            <person name="Walter F."/>
            <person name="Albersmeier A."/>
            <person name="Kalinowski J."/>
            <person name="Ruckert C."/>
        </authorList>
    </citation>
    <scope>NUCLEOTIDE SEQUENCE</scope>
    <source>
        <strain evidence="19">KCTC 32513</strain>
    </source>
</reference>
<dbReference type="RefSeq" id="WP_189498452.1">
    <property type="nucleotide sequence ID" value="NZ_BMZH01000009.1"/>
</dbReference>
<dbReference type="InterPro" id="IPR002649">
    <property type="entry name" value="tRNA_m1G_MeTrfase_TrmD"/>
</dbReference>
<dbReference type="InterPro" id="IPR029026">
    <property type="entry name" value="tRNA_m1G_MTases_N"/>
</dbReference>
<dbReference type="Gene3D" id="1.10.1270.20">
    <property type="entry name" value="tRNA(m1g37)methyltransferase, domain 2"/>
    <property type="match status" value="1"/>
</dbReference>
<feature type="binding site" evidence="15 16">
    <location>
        <begin position="148"/>
        <end position="153"/>
    </location>
    <ligand>
        <name>S-adenosyl-L-methionine</name>
        <dbReference type="ChEBI" id="CHEBI:59789"/>
    </ligand>
</feature>